<evidence type="ECO:0000256" key="1">
    <source>
        <dbReference type="SAM" id="Phobius"/>
    </source>
</evidence>
<sequence>MEATPGTSLASAAMTSLGNHASRGRSRRRIANSRRPVSMPLFLRDLSSHSPPKMPLEPFVKFAGVSHQDQERAVEVGSTLPLAFTAFIVLGIIVAHAMGGSCFDATRACAAVMSSIFFLPFVRPVRWLTRIVLKVSLWSTLHILVFLIGVSRSTFRLAAGLANGVKHHSQHGMGISWRSFLVRTLAGSFAAYILSSEIPLSRFASIGSRLVRFVFKILRAFVLLQYYMILLASLEFLIYLRVDCVMAVIGAPWFRWVVYRVWSMLTWVDIVVRSFPLYYVLVV</sequence>
<feature type="transmembrane region" description="Helical" evidence="1">
    <location>
        <begin position="135"/>
        <end position="155"/>
    </location>
</feature>
<keyword evidence="1" id="KW-0812">Transmembrane</keyword>
<organism evidence="2 3">
    <name type="scientific">Macrolepiota fuliginosa MF-IS2</name>
    <dbReference type="NCBI Taxonomy" id="1400762"/>
    <lineage>
        <taxon>Eukaryota</taxon>
        <taxon>Fungi</taxon>
        <taxon>Dikarya</taxon>
        <taxon>Basidiomycota</taxon>
        <taxon>Agaricomycotina</taxon>
        <taxon>Agaricomycetes</taxon>
        <taxon>Agaricomycetidae</taxon>
        <taxon>Agaricales</taxon>
        <taxon>Agaricineae</taxon>
        <taxon>Agaricaceae</taxon>
        <taxon>Macrolepiota</taxon>
    </lineage>
</organism>
<feature type="transmembrane region" description="Helical" evidence="1">
    <location>
        <begin position="80"/>
        <end position="99"/>
    </location>
</feature>
<dbReference type="EMBL" id="MU151140">
    <property type="protein sequence ID" value="KAF9449125.1"/>
    <property type="molecule type" value="Genomic_DNA"/>
</dbReference>
<feature type="transmembrane region" description="Helical" evidence="1">
    <location>
        <begin position="261"/>
        <end position="281"/>
    </location>
</feature>
<feature type="transmembrane region" description="Helical" evidence="1">
    <location>
        <begin position="105"/>
        <end position="123"/>
    </location>
</feature>
<comment type="caution">
    <text evidence="2">The sequence shown here is derived from an EMBL/GenBank/DDBJ whole genome shotgun (WGS) entry which is preliminary data.</text>
</comment>
<proteinExistence type="predicted"/>
<protein>
    <submittedName>
        <fullName evidence="2">Uncharacterized protein</fullName>
    </submittedName>
</protein>
<keyword evidence="3" id="KW-1185">Reference proteome</keyword>
<dbReference type="AlphaFoldDB" id="A0A9P6C4T7"/>
<gene>
    <name evidence="2" type="ORF">P691DRAFT_813147</name>
</gene>
<dbReference type="Proteomes" id="UP000807342">
    <property type="component" value="Unassembled WGS sequence"/>
</dbReference>
<feature type="transmembrane region" description="Helical" evidence="1">
    <location>
        <begin position="175"/>
        <end position="193"/>
    </location>
</feature>
<evidence type="ECO:0000313" key="2">
    <source>
        <dbReference type="EMBL" id="KAF9449125.1"/>
    </source>
</evidence>
<keyword evidence="1" id="KW-1133">Transmembrane helix</keyword>
<keyword evidence="1" id="KW-0472">Membrane</keyword>
<name>A0A9P6C4T7_9AGAR</name>
<reference evidence="2" key="1">
    <citation type="submission" date="2020-11" db="EMBL/GenBank/DDBJ databases">
        <authorList>
            <consortium name="DOE Joint Genome Institute"/>
            <person name="Ahrendt S."/>
            <person name="Riley R."/>
            <person name="Andreopoulos W."/>
            <person name="Labutti K."/>
            <person name="Pangilinan J."/>
            <person name="Ruiz-Duenas F.J."/>
            <person name="Barrasa J.M."/>
            <person name="Sanchez-Garcia M."/>
            <person name="Camarero S."/>
            <person name="Miyauchi S."/>
            <person name="Serrano A."/>
            <person name="Linde D."/>
            <person name="Babiker R."/>
            <person name="Drula E."/>
            <person name="Ayuso-Fernandez I."/>
            <person name="Pacheco R."/>
            <person name="Padilla G."/>
            <person name="Ferreira P."/>
            <person name="Barriuso J."/>
            <person name="Kellner H."/>
            <person name="Castanera R."/>
            <person name="Alfaro M."/>
            <person name="Ramirez L."/>
            <person name="Pisabarro A.G."/>
            <person name="Kuo A."/>
            <person name="Tritt A."/>
            <person name="Lipzen A."/>
            <person name="He G."/>
            <person name="Yan M."/>
            <person name="Ng V."/>
            <person name="Cullen D."/>
            <person name="Martin F."/>
            <person name="Rosso M.-N."/>
            <person name="Henrissat B."/>
            <person name="Hibbett D."/>
            <person name="Martinez A.T."/>
            <person name="Grigoriev I.V."/>
        </authorList>
    </citation>
    <scope>NUCLEOTIDE SEQUENCE</scope>
    <source>
        <strain evidence="2">MF-IS2</strain>
    </source>
</reference>
<evidence type="ECO:0000313" key="3">
    <source>
        <dbReference type="Proteomes" id="UP000807342"/>
    </source>
</evidence>
<accession>A0A9P6C4T7</accession>
<feature type="transmembrane region" description="Helical" evidence="1">
    <location>
        <begin position="213"/>
        <end position="230"/>
    </location>
</feature>